<comment type="caution">
    <text evidence="1">The sequence shown here is derived from an EMBL/GenBank/DDBJ whole genome shotgun (WGS) entry which is preliminary data.</text>
</comment>
<dbReference type="Proteomes" id="UP000324222">
    <property type="component" value="Unassembled WGS sequence"/>
</dbReference>
<gene>
    <name evidence="1" type="ORF">E2C01_008730</name>
</gene>
<protein>
    <submittedName>
        <fullName evidence="1">Uncharacterized protein</fullName>
    </submittedName>
</protein>
<evidence type="ECO:0000313" key="1">
    <source>
        <dbReference type="EMBL" id="MPC15926.1"/>
    </source>
</evidence>
<dbReference type="EMBL" id="VSRR010000464">
    <property type="protein sequence ID" value="MPC15926.1"/>
    <property type="molecule type" value="Genomic_DNA"/>
</dbReference>
<evidence type="ECO:0000313" key="2">
    <source>
        <dbReference type="Proteomes" id="UP000324222"/>
    </source>
</evidence>
<reference evidence="1 2" key="1">
    <citation type="submission" date="2019-05" db="EMBL/GenBank/DDBJ databases">
        <title>Another draft genome of Portunus trituberculatus and its Hox gene families provides insights of decapod evolution.</title>
        <authorList>
            <person name="Jeong J.-H."/>
            <person name="Song I."/>
            <person name="Kim S."/>
            <person name="Choi T."/>
            <person name="Kim D."/>
            <person name="Ryu S."/>
            <person name="Kim W."/>
        </authorList>
    </citation>
    <scope>NUCLEOTIDE SEQUENCE [LARGE SCALE GENOMIC DNA]</scope>
    <source>
        <tissue evidence="1">Muscle</tissue>
    </source>
</reference>
<proteinExistence type="predicted"/>
<name>A0A5B7D514_PORTR</name>
<accession>A0A5B7D514</accession>
<keyword evidence="2" id="KW-1185">Reference proteome</keyword>
<sequence>MHAFKLDGQNKASPYKHSLTSWKDSFTTLSYTSHTTTLVSHDTSGVADTPIAYPHLKNP</sequence>
<dbReference type="AlphaFoldDB" id="A0A5B7D514"/>
<organism evidence="1 2">
    <name type="scientific">Portunus trituberculatus</name>
    <name type="common">Swimming crab</name>
    <name type="synonym">Neptunus trituberculatus</name>
    <dbReference type="NCBI Taxonomy" id="210409"/>
    <lineage>
        <taxon>Eukaryota</taxon>
        <taxon>Metazoa</taxon>
        <taxon>Ecdysozoa</taxon>
        <taxon>Arthropoda</taxon>
        <taxon>Crustacea</taxon>
        <taxon>Multicrustacea</taxon>
        <taxon>Malacostraca</taxon>
        <taxon>Eumalacostraca</taxon>
        <taxon>Eucarida</taxon>
        <taxon>Decapoda</taxon>
        <taxon>Pleocyemata</taxon>
        <taxon>Brachyura</taxon>
        <taxon>Eubrachyura</taxon>
        <taxon>Portunoidea</taxon>
        <taxon>Portunidae</taxon>
        <taxon>Portuninae</taxon>
        <taxon>Portunus</taxon>
    </lineage>
</organism>